<dbReference type="PROSITE" id="PS50076">
    <property type="entry name" value="DNAJ_2"/>
    <property type="match status" value="1"/>
</dbReference>
<feature type="region of interest" description="Disordered" evidence="1">
    <location>
        <begin position="26"/>
        <end position="71"/>
    </location>
</feature>
<feature type="compositionally biased region" description="Basic residues" evidence="1">
    <location>
        <begin position="372"/>
        <end position="388"/>
    </location>
</feature>
<feature type="region of interest" description="Disordered" evidence="1">
    <location>
        <begin position="280"/>
        <end position="417"/>
    </location>
</feature>
<dbReference type="AlphaFoldDB" id="A0A4Y7TG39"/>
<dbReference type="InterPro" id="IPR036869">
    <property type="entry name" value="J_dom_sf"/>
</dbReference>
<dbReference type="GO" id="GO:0044183">
    <property type="term" value="F:protein folding chaperone"/>
    <property type="evidence" value="ECO:0007669"/>
    <property type="project" value="TreeGrafter"/>
</dbReference>
<feature type="compositionally biased region" description="Basic and acidic residues" evidence="1">
    <location>
        <begin position="233"/>
        <end position="243"/>
    </location>
</feature>
<dbReference type="GO" id="GO:0005737">
    <property type="term" value="C:cytoplasm"/>
    <property type="evidence" value="ECO:0007669"/>
    <property type="project" value="TreeGrafter"/>
</dbReference>
<dbReference type="GO" id="GO:0005634">
    <property type="term" value="C:nucleus"/>
    <property type="evidence" value="ECO:0007669"/>
    <property type="project" value="TreeGrafter"/>
</dbReference>
<gene>
    <name evidence="3" type="ORF">FA13DRAFT_189306</name>
</gene>
<comment type="caution">
    <text evidence="3">The sequence shown here is derived from an EMBL/GenBank/DDBJ whole genome shotgun (WGS) entry which is preliminary data.</text>
</comment>
<name>A0A4Y7TG39_COPMI</name>
<dbReference type="OrthoDB" id="442087at2759"/>
<evidence type="ECO:0000256" key="1">
    <source>
        <dbReference type="SAM" id="MobiDB-lite"/>
    </source>
</evidence>
<evidence type="ECO:0000313" key="4">
    <source>
        <dbReference type="Proteomes" id="UP000298030"/>
    </source>
</evidence>
<dbReference type="InterPro" id="IPR018253">
    <property type="entry name" value="DnaJ_domain_CS"/>
</dbReference>
<dbReference type="PROSITE" id="PS00636">
    <property type="entry name" value="DNAJ_1"/>
    <property type="match status" value="1"/>
</dbReference>
<dbReference type="Gene3D" id="1.10.287.110">
    <property type="entry name" value="DnaJ domain"/>
    <property type="match status" value="1"/>
</dbReference>
<dbReference type="STRING" id="71717.A0A4Y7TG39"/>
<dbReference type="InterPro" id="IPR001623">
    <property type="entry name" value="DnaJ_domain"/>
</dbReference>
<dbReference type="Proteomes" id="UP000298030">
    <property type="component" value="Unassembled WGS sequence"/>
</dbReference>
<dbReference type="Pfam" id="PF00226">
    <property type="entry name" value="DnaJ"/>
    <property type="match status" value="1"/>
</dbReference>
<feature type="region of interest" description="Disordered" evidence="1">
    <location>
        <begin position="232"/>
        <end position="252"/>
    </location>
</feature>
<sequence length="417" mass="46132">MATRLYEELGLTSTATVEEIRKAYKKRALQTHPDRLPPTATPERKKESEEHFRKVNHAYEVLTDPAKRKEYDTHGVWPPPDTSIPQPSPSSPRFNTTTFNGPFFSHSHSTFPTFTFQDPFALFDSIFGDIRHQQRGPGAFGFGLFDDPFTRFDRLEREVDRDFSSGFFSSPFARDPFGAAFGPPPGVGFMPPFGMLPGPSTGSRISTTMDGGRWVSESYMTQTINGVTQSVHTRRDANGDEHVTITTPDGRKAYTINGVEQQPGSLPAPSQGGIIVSQAPMPQQRTSTHRSSTHRPPPPYTRDQPAYSATFTAPPSQYSQSMGTPVVSPTTPTATTFTQRRDGASRRANTYSSNGIGSQYEPNPPTSSSRRSSYHHQNHLQTTHHKSKGSLSSALKGLNTRVSSLLHKRSRSRPESS</sequence>
<feature type="compositionally biased region" description="Polar residues" evidence="1">
    <location>
        <begin position="347"/>
        <end position="361"/>
    </location>
</feature>
<dbReference type="SMART" id="SM00271">
    <property type="entry name" value="DnaJ"/>
    <property type="match status" value="1"/>
</dbReference>
<dbReference type="CDD" id="cd06257">
    <property type="entry name" value="DnaJ"/>
    <property type="match status" value="1"/>
</dbReference>
<feature type="domain" description="J" evidence="2">
    <location>
        <begin position="4"/>
        <end position="75"/>
    </location>
</feature>
<accession>A0A4Y7TG39</accession>
<dbReference type="PANTHER" id="PTHR43948:SF10">
    <property type="entry name" value="MRJ, ISOFORM E"/>
    <property type="match status" value="1"/>
</dbReference>
<feature type="compositionally biased region" description="Low complexity" evidence="1">
    <location>
        <begin position="324"/>
        <end position="338"/>
    </location>
</feature>
<dbReference type="SUPFAM" id="SSF46565">
    <property type="entry name" value="Chaperone J-domain"/>
    <property type="match status" value="1"/>
</dbReference>
<evidence type="ECO:0000313" key="3">
    <source>
        <dbReference type="EMBL" id="TEB33143.1"/>
    </source>
</evidence>
<organism evidence="3 4">
    <name type="scientific">Coprinellus micaceus</name>
    <name type="common">Glistening ink-cap mushroom</name>
    <name type="synonym">Coprinus micaceus</name>
    <dbReference type="NCBI Taxonomy" id="71717"/>
    <lineage>
        <taxon>Eukaryota</taxon>
        <taxon>Fungi</taxon>
        <taxon>Dikarya</taxon>
        <taxon>Basidiomycota</taxon>
        <taxon>Agaricomycotina</taxon>
        <taxon>Agaricomycetes</taxon>
        <taxon>Agaricomycetidae</taxon>
        <taxon>Agaricales</taxon>
        <taxon>Agaricineae</taxon>
        <taxon>Psathyrellaceae</taxon>
        <taxon>Coprinellus</taxon>
    </lineage>
</organism>
<feature type="compositionally biased region" description="Low complexity" evidence="1">
    <location>
        <begin position="389"/>
        <end position="398"/>
    </location>
</feature>
<dbReference type="PRINTS" id="PR00625">
    <property type="entry name" value="JDOMAIN"/>
</dbReference>
<protein>
    <submittedName>
        <fullName evidence="3">DnaJ-domain-containing protein</fullName>
    </submittedName>
</protein>
<reference evidence="3 4" key="1">
    <citation type="journal article" date="2019" name="Nat. Ecol. Evol.">
        <title>Megaphylogeny resolves global patterns of mushroom evolution.</title>
        <authorList>
            <person name="Varga T."/>
            <person name="Krizsan K."/>
            <person name="Foldi C."/>
            <person name="Dima B."/>
            <person name="Sanchez-Garcia M."/>
            <person name="Sanchez-Ramirez S."/>
            <person name="Szollosi G.J."/>
            <person name="Szarkandi J.G."/>
            <person name="Papp V."/>
            <person name="Albert L."/>
            <person name="Andreopoulos W."/>
            <person name="Angelini C."/>
            <person name="Antonin V."/>
            <person name="Barry K.W."/>
            <person name="Bougher N.L."/>
            <person name="Buchanan P."/>
            <person name="Buyck B."/>
            <person name="Bense V."/>
            <person name="Catcheside P."/>
            <person name="Chovatia M."/>
            <person name="Cooper J."/>
            <person name="Damon W."/>
            <person name="Desjardin D."/>
            <person name="Finy P."/>
            <person name="Geml J."/>
            <person name="Haridas S."/>
            <person name="Hughes K."/>
            <person name="Justo A."/>
            <person name="Karasinski D."/>
            <person name="Kautmanova I."/>
            <person name="Kiss B."/>
            <person name="Kocsube S."/>
            <person name="Kotiranta H."/>
            <person name="LaButti K.M."/>
            <person name="Lechner B.E."/>
            <person name="Liimatainen K."/>
            <person name="Lipzen A."/>
            <person name="Lukacs Z."/>
            <person name="Mihaltcheva S."/>
            <person name="Morgado L.N."/>
            <person name="Niskanen T."/>
            <person name="Noordeloos M.E."/>
            <person name="Ohm R.A."/>
            <person name="Ortiz-Santana B."/>
            <person name="Ovrebo C."/>
            <person name="Racz N."/>
            <person name="Riley R."/>
            <person name="Savchenko A."/>
            <person name="Shiryaev A."/>
            <person name="Soop K."/>
            <person name="Spirin V."/>
            <person name="Szebenyi C."/>
            <person name="Tomsovsky M."/>
            <person name="Tulloss R.E."/>
            <person name="Uehling J."/>
            <person name="Grigoriev I.V."/>
            <person name="Vagvolgyi C."/>
            <person name="Papp T."/>
            <person name="Martin F.M."/>
            <person name="Miettinen O."/>
            <person name="Hibbett D.S."/>
            <person name="Nagy L.G."/>
        </authorList>
    </citation>
    <scope>NUCLEOTIDE SEQUENCE [LARGE SCALE GENOMIC DNA]</scope>
    <source>
        <strain evidence="3 4">FP101781</strain>
    </source>
</reference>
<evidence type="ECO:0000259" key="2">
    <source>
        <dbReference type="PROSITE" id="PS50076"/>
    </source>
</evidence>
<dbReference type="GO" id="GO:0051087">
    <property type="term" value="F:protein-folding chaperone binding"/>
    <property type="evidence" value="ECO:0007669"/>
    <property type="project" value="TreeGrafter"/>
</dbReference>
<feature type="compositionally biased region" description="Polar residues" evidence="1">
    <location>
        <begin position="307"/>
        <end position="323"/>
    </location>
</feature>
<dbReference type="EMBL" id="QPFP01000013">
    <property type="protein sequence ID" value="TEB33143.1"/>
    <property type="molecule type" value="Genomic_DNA"/>
</dbReference>
<dbReference type="PANTHER" id="PTHR43948">
    <property type="entry name" value="DNAJ HOMOLOG SUBFAMILY B"/>
    <property type="match status" value="1"/>
</dbReference>
<dbReference type="GO" id="GO:0051082">
    <property type="term" value="F:unfolded protein binding"/>
    <property type="evidence" value="ECO:0007669"/>
    <property type="project" value="TreeGrafter"/>
</dbReference>
<proteinExistence type="predicted"/>
<feature type="compositionally biased region" description="Basic and acidic residues" evidence="1">
    <location>
        <begin position="42"/>
        <end position="53"/>
    </location>
</feature>
<keyword evidence="4" id="KW-1185">Reference proteome</keyword>